<name>A0ACB8B8T6_9AGAM</name>
<dbReference type="Proteomes" id="UP000790709">
    <property type="component" value="Unassembled WGS sequence"/>
</dbReference>
<organism evidence="1 2">
    <name type="scientific">Leucogyrophana mollusca</name>
    <dbReference type="NCBI Taxonomy" id="85980"/>
    <lineage>
        <taxon>Eukaryota</taxon>
        <taxon>Fungi</taxon>
        <taxon>Dikarya</taxon>
        <taxon>Basidiomycota</taxon>
        <taxon>Agaricomycotina</taxon>
        <taxon>Agaricomycetes</taxon>
        <taxon>Agaricomycetidae</taxon>
        <taxon>Boletales</taxon>
        <taxon>Boletales incertae sedis</taxon>
        <taxon>Leucogyrophana</taxon>
    </lineage>
</organism>
<evidence type="ECO:0000313" key="1">
    <source>
        <dbReference type="EMBL" id="KAH7921313.1"/>
    </source>
</evidence>
<proteinExistence type="predicted"/>
<evidence type="ECO:0000313" key="2">
    <source>
        <dbReference type="Proteomes" id="UP000790709"/>
    </source>
</evidence>
<dbReference type="EMBL" id="MU266532">
    <property type="protein sequence ID" value="KAH7921313.1"/>
    <property type="molecule type" value="Genomic_DNA"/>
</dbReference>
<gene>
    <name evidence="1" type="ORF">BV22DRAFT_1132369</name>
</gene>
<keyword evidence="2" id="KW-1185">Reference proteome</keyword>
<comment type="caution">
    <text evidence="1">The sequence shown here is derived from an EMBL/GenBank/DDBJ whole genome shotgun (WGS) entry which is preliminary data.</text>
</comment>
<reference evidence="1" key="1">
    <citation type="journal article" date="2021" name="New Phytol.">
        <title>Evolutionary innovations through gain and loss of genes in the ectomycorrhizal Boletales.</title>
        <authorList>
            <person name="Wu G."/>
            <person name="Miyauchi S."/>
            <person name="Morin E."/>
            <person name="Kuo A."/>
            <person name="Drula E."/>
            <person name="Varga T."/>
            <person name="Kohler A."/>
            <person name="Feng B."/>
            <person name="Cao Y."/>
            <person name="Lipzen A."/>
            <person name="Daum C."/>
            <person name="Hundley H."/>
            <person name="Pangilinan J."/>
            <person name="Johnson J."/>
            <person name="Barry K."/>
            <person name="LaButti K."/>
            <person name="Ng V."/>
            <person name="Ahrendt S."/>
            <person name="Min B."/>
            <person name="Choi I.G."/>
            <person name="Park H."/>
            <person name="Plett J.M."/>
            <person name="Magnuson J."/>
            <person name="Spatafora J.W."/>
            <person name="Nagy L.G."/>
            <person name="Henrissat B."/>
            <person name="Grigoriev I.V."/>
            <person name="Yang Z.L."/>
            <person name="Xu J."/>
            <person name="Martin F.M."/>
        </authorList>
    </citation>
    <scope>NUCLEOTIDE SEQUENCE</scope>
    <source>
        <strain evidence="1">KUC20120723A-06</strain>
    </source>
</reference>
<accession>A0ACB8B8T6</accession>
<sequence>MTGLPTPPGTSHGRDKENRVLGSRVAWSQQNQYFIITNSPKTRGKPPPASKGLPTKSILKHSAQVLLAVPEENQREVTPEPEDPLVNLTYLANPVSQILSPDPTLRELIEAHSILAARIRSAVAGNTDADASWPLFQPLRKNTQALTDAMVRDLGRALVQPTTCDADVEDEASAPRDDEEDIPCLLPSPKSSPKKKKQGMSAAQVKFARDLCTTSHAVMRLLSAVFTLPAVYKVFTEKQLRDMLTQVLAIPLAEELPTPNARKTCALSIWLLQVQRLPEEVLFPAKDRIAYALRRALEGELGKEGKKGSACDGLKAIHDLSIYQPSTFIPAFTELLPSILANLLASTLVLRTQACHALGGFVLGSIALPPSYIHTRISNMVSTFLTTPSTSTSPRKSPSNPSDPVIIRTLRTTLNAVEPAYCAQGPVWALSVLASFIVLLGPAVCTDVQLTRIVSALLQLSMRNKKSSVRGLACLLWRCVAWSYFRSPLVRSSEEEGEDEREDDVDEKEANLARDNFWRLVKSVVDMGAGVSTVAALLADCDDEDRLMKALALVKAMIKKGGQTCGDGMEIVKLFVSFEASEEAWHINKLLPPSLFSASPGLLTADFTSLAASVKPIFEECPQLSDVRSLTREELSKDWVFDEVVDIWRSGIGCLEIPDDSGTPSEIIAIWEGLLKANVATLQDEGDDDSTVEFAVRAASILVDILQDARLDFTTQVRPPSTLNASPPICKTASKRTPLHPRSNAAIKLSITRDLWSIMRTTFPHNLLHAGGAKLLAYLINDEAELVWETDSPDDARKQWAYLSAEVLAVCDVTEMRQFWTKRARAVTQLTYEPGVQGLVWGCFVEKWTEDTDGSWEGAVVLLGVPFIDSNTWELSNDDFETWDKFLNHAMNKALDYGIDASSVLDHVAEIVSRNPCPAFASSTRVADLLLGHLEMPDARQLPSYVFDFVNDTLLSTYPPEPRNKVTSVWLIRSLTRVVDGCPSELCMSLLETLQDGMATWISDDYHVFTEDEYTFDVLPLYQTCLLSMHNLPRSIQDLDTLSSLLESAFVGRNGNPSVASESFEEFWNATYANEAEPEGGWPEKIQACLHPKTPILELCPLDEAIVLDTPPSSHSDLSLSYPSDPVQTESEVPCIQTMAYAEVASSQPSQDEASPSVPRLYPAFFTPTAEAIVSFSRGIPVPSTPTNRPSRPSTPHRPHKPSSTPESYPSLLLRPPAGTLPLTQSPPSTPRRTPVTARSEKGESSVSPSKRRKMEDKENVSPHPVLSVMERMAASSPSKFNPSSVLGKRRSLGEAHESATLKKGRTSSGTFIRSSIDFPSLEESDIEDERAVEASLSFPSPCLFPTGVSAPTSPTSSCQPNISSKKRKRQRVFLDAVELPRLRDIDRQMRMHRRASAEYPPAPITPTKSLRRTSSLPMMGETDSDDLMEGQRKRVKHWDESESGNTATKPFPSSPFRALEEMDVAGSDDSIMLIGPTRRSPPDVSSDDDPLLGQVTPHHLISPAVRRARGFDSDPPSDDSTCPSSPSRDIVARRRRRLLSFSEHRPSPLTV</sequence>
<protein>
    <submittedName>
        <fullName evidence="1">Uncharacterized protein</fullName>
    </submittedName>
</protein>